<dbReference type="EMBL" id="FNGO01000021">
    <property type="protein sequence ID" value="SDM20606.1"/>
    <property type="molecule type" value="Genomic_DNA"/>
</dbReference>
<name>A0A1G9RBG7_9FIRM</name>
<organism evidence="1 2">
    <name type="scientific">Halarsenatibacter silvermanii</name>
    <dbReference type="NCBI Taxonomy" id="321763"/>
    <lineage>
        <taxon>Bacteria</taxon>
        <taxon>Bacillati</taxon>
        <taxon>Bacillota</taxon>
        <taxon>Clostridia</taxon>
        <taxon>Halanaerobiales</taxon>
        <taxon>Halarsenatibacteraceae</taxon>
        <taxon>Halarsenatibacter</taxon>
    </lineage>
</organism>
<dbReference type="Proteomes" id="UP000199476">
    <property type="component" value="Unassembled WGS sequence"/>
</dbReference>
<accession>A0A1G9RBG7</accession>
<dbReference type="AlphaFoldDB" id="A0A1G9RBG7"/>
<dbReference type="RefSeq" id="WP_089761348.1">
    <property type="nucleotide sequence ID" value="NZ_FNGO01000021.1"/>
</dbReference>
<evidence type="ECO:0000313" key="1">
    <source>
        <dbReference type="EMBL" id="SDM20606.1"/>
    </source>
</evidence>
<gene>
    <name evidence="1" type="ORF">SAMN04488692_12128</name>
</gene>
<reference evidence="1 2" key="1">
    <citation type="submission" date="2016-10" db="EMBL/GenBank/DDBJ databases">
        <authorList>
            <person name="de Groot N.N."/>
        </authorList>
    </citation>
    <scope>NUCLEOTIDE SEQUENCE [LARGE SCALE GENOMIC DNA]</scope>
    <source>
        <strain evidence="1 2">SLAS-1</strain>
    </source>
</reference>
<proteinExistence type="predicted"/>
<dbReference type="STRING" id="321763.SAMN04488692_12128"/>
<sequence>MNKVEKLRVLIWDKCEEVFSDKELEEFLSERGGNVYQTAAFCLNIVLANPERISSYKRGGVSVTKADITAAIKEYKIMGRKAGGFYTINSEKVYGDGINTDR</sequence>
<evidence type="ECO:0000313" key="2">
    <source>
        <dbReference type="Proteomes" id="UP000199476"/>
    </source>
</evidence>
<protein>
    <submittedName>
        <fullName evidence="1">Uncharacterized protein</fullName>
    </submittedName>
</protein>
<keyword evidence="2" id="KW-1185">Reference proteome</keyword>